<evidence type="ECO:0000313" key="3">
    <source>
        <dbReference type="Proteomes" id="UP001230328"/>
    </source>
</evidence>
<dbReference type="EMBL" id="JAUSZI010000002">
    <property type="protein sequence ID" value="MDQ1033341.1"/>
    <property type="molecule type" value="Genomic_DNA"/>
</dbReference>
<accession>A0ABU0TED6</accession>
<comment type="caution">
    <text evidence="2">The sequence shown here is derived from an EMBL/GenBank/DDBJ whole genome shotgun (WGS) entry which is preliminary data.</text>
</comment>
<feature type="chain" id="PRO_5047296866" description="Secreted protein" evidence="1">
    <location>
        <begin position="31"/>
        <end position="147"/>
    </location>
</feature>
<proteinExistence type="predicted"/>
<gene>
    <name evidence="2" type="ORF">QF035_010923</name>
</gene>
<feature type="signal peptide" evidence="1">
    <location>
        <begin position="1"/>
        <end position="30"/>
    </location>
</feature>
<evidence type="ECO:0000256" key="1">
    <source>
        <dbReference type="SAM" id="SignalP"/>
    </source>
</evidence>
<keyword evidence="1" id="KW-0732">Signal</keyword>
<name>A0ABU0TED6_9ACTN</name>
<evidence type="ECO:0000313" key="2">
    <source>
        <dbReference type="EMBL" id="MDQ1033341.1"/>
    </source>
</evidence>
<organism evidence="2 3">
    <name type="scientific">Streptomyces umbrinus</name>
    <dbReference type="NCBI Taxonomy" id="67370"/>
    <lineage>
        <taxon>Bacteria</taxon>
        <taxon>Bacillati</taxon>
        <taxon>Actinomycetota</taxon>
        <taxon>Actinomycetes</taxon>
        <taxon>Kitasatosporales</taxon>
        <taxon>Streptomycetaceae</taxon>
        <taxon>Streptomyces</taxon>
        <taxon>Streptomyces phaeochromogenes group</taxon>
    </lineage>
</organism>
<sequence length="147" mass="15621">MTARFIRKAAVATALAGSLATLGSAGVASASVSDPVLQATAQSPYAPPCSYTASVEWNRATSNLNGSMWVSNHMWFEACRKMLVITFVDNEGNSAATMDITLPTACATTDPTCPSESVTPINQVAPISKYVKPFIDHLDVQVVDRPR</sequence>
<evidence type="ECO:0008006" key="4">
    <source>
        <dbReference type="Google" id="ProtNLM"/>
    </source>
</evidence>
<reference evidence="2 3" key="1">
    <citation type="submission" date="2023-07" db="EMBL/GenBank/DDBJ databases">
        <title>Comparative genomics of wheat-associated soil bacteria to identify genetic determinants of phenazine resistance.</title>
        <authorList>
            <person name="Mouncey N."/>
        </authorList>
    </citation>
    <scope>NUCLEOTIDE SEQUENCE [LARGE SCALE GENOMIC DNA]</scope>
    <source>
        <strain evidence="2 3">V2I4</strain>
    </source>
</reference>
<dbReference type="Proteomes" id="UP001230328">
    <property type="component" value="Unassembled WGS sequence"/>
</dbReference>
<protein>
    <recommendedName>
        <fullName evidence="4">Secreted protein</fullName>
    </recommendedName>
</protein>
<keyword evidence="3" id="KW-1185">Reference proteome</keyword>